<evidence type="ECO:0000259" key="2">
    <source>
        <dbReference type="Pfam" id="PF00350"/>
    </source>
</evidence>
<feature type="transmembrane region" description="Helical" evidence="1">
    <location>
        <begin position="12"/>
        <end position="29"/>
    </location>
</feature>
<dbReference type="Gene3D" id="3.40.50.300">
    <property type="entry name" value="P-loop containing nucleotide triphosphate hydrolases"/>
    <property type="match status" value="1"/>
</dbReference>
<name>A0AA36MMT0_9DINO</name>
<comment type="caution">
    <text evidence="3">The sequence shown here is derived from an EMBL/GenBank/DDBJ whole genome shotgun (WGS) entry which is preliminary data.</text>
</comment>
<evidence type="ECO:0000313" key="4">
    <source>
        <dbReference type="Proteomes" id="UP001178507"/>
    </source>
</evidence>
<dbReference type="EMBL" id="CAUJNA010000546">
    <property type="protein sequence ID" value="CAJ1378464.1"/>
    <property type="molecule type" value="Genomic_DNA"/>
</dbReference>
<evidence type="ECO:0000313" key="3">
    <source>
        <dbReference type="EMBL" id="CAJ1378464.1"/>
    </source>
</evidence>
<keyword evidence="1" id="KW-0812">Transmembrane</keyword>
<organism evidence="3 4">
    <name type="scientific">Effrenium voratum</name>
    <dbReference type="NCBI Taxonomy" id="2562239"/>
    <lineage>
        <taxon>Eukaryota</taxon>
        <taxon>Sar</taxon>
        <taxon>Alveolata</taxon>
        <taxon>Dinophyceae</taxon>
        <taxon>Suessiales</taxon>
        <taxon>Symbiodiniaceae</taxon>
        <taxon>Effrenium</taxon>
    </lineage>
</organism>
<proteinExistence type="predicted"/>
<dbReference type="Pfam" id="PF00350">
    <property type="entry name" value="Dynamin_N"/>
    <property type="match status" value="1"/>
</dbReference>
<evidence type="ECO:0000256" key="1">
    <source>
        <dbReference type="SAM" id="Phobius"/>
    </source>
</evidence>
<gene>
    <name evidence="3" type="ORF">EVOR1521_LOCUS7004</name>
</gene>
<keyword evidence="1" id="KW-0472">Membrane</keyword>
<sequence length="226" mass="25047">MAAARTGKQNVGRLVRAAVCGICLGLLAWRGDLGFSLKRQHKAVPEEVLAPPPETPKPTVPREAIAALAGLFILATLWFLAERRKRLRRPYTLPDLTRKAGLVADAEAEFRRIVSFLQDELLIPIDSRLPGRPFEYDMHSFPFTPMVLVIGNHSSGKSTFINRLLGKEVQDTGVAPTDDGFTILERRTATDTEDGPTVLGCPENRPYAELQRFGMIFAGVLRRRNG</sequence>
<reference evidence="3" key="1">
    <citation type="submission" date="2023-08" db="EMBL/GenBank/DDBJ databases">
        <authorList>
            <person name="Chen Y."/>
            <person name="Shah S."/>
            <person name="Dougan E. K."/>
            <person name="Thang M."/>
            <person name="Chan C."/>
        </authorList>
    </citation>
    <scope>NUCLEOTIDE SEQUENCE</scope>
</reference>
<dbReference type="SUPFAM" id="SSF52540">
    <property type="entry name" value="P-loop containing nucleoside triphosphate hydrolases"/>
    <property type="match status" value="1"/>
</dbReference>
<dbReference type="Proteomes" id="UP001178507">
    <property type="component" value="Unassembled WGS sequence"/>
</dbReference>
<protein>
    <recommendedName>
        <fullName evidence="2">Dynamin N-terminal domain-containing protein</fullName>
    </recommendedName>
</protein>
<dbReference type="AlphaFoldDB" id="A0AA36MMT0"/>
<feature type="domain" description="Dynamin N-terminal" evidence="2">
    <location>
        <begin position="147"/>
        <end position="191"/>
    </location>
</feature>
<feature type="transmembrane region" description="Helical" evidence="1">
    <location>
        <begin position="64"/>
        <end position="81"/>
    </location>
</feature>
<accession>A0AA36MMT0</accession>
<dbReference type="InterPro" id="IPR045063">
    <property type="entry name" value="Dynamin_N"/>
</dbReference>
<keyword evidence="4" id="KW-1185">Reference proteome</keyword>
<keyword evidence="1" id="KW-1133">Transmembrane helix</keyword>
<dbReference type="InterPro" id="IPR027417">
    <property type="entry name" value="P-loop_NTPase"/>
</dbReference>